<name>A0A918AEP3_9ACTN</name>
<proteinExistence type="predicted"/>
<accession>A0A918AEP3</accession>
<keyword evidence="2" id="KW-0378">Hydrolase</keyword>
<reference evidence="2" key="2">
    <citation type="submission" date="2020-09" db="EMBL/GenBank/DDBJ databases">
        <authorList>
            <person name="Sun Q."/>
            <person name="Zhou Y."/>
        </authorList>
    </citation>
    <scope>NUCLEOTIDE SEQUENCE</scope>
    <source>
        <strain evidence="2">CGMCC 4.7430</strain>
    </source>
</reference>
<dbReference type="PANTHER" id="PTHR43798">
    <property type="entry name" value="MONOACYLGLYCEROL LIPASE"/>
    <property type="match status" value="1"/>
</dbReference>
<dbReference type="EMBL" id="BMNK01000021">
    <property type="protein sequence ID" value="GGP16608.1"/>
    <property type="molecule type" value="Genomic_DNA"/>
</dbReference>
<dbReference type="PRINTS" id="PR00111">
    <property type="entry name" value="ABHYDROLASE"/>
</dbReference>
<organism evidence="2 3">
    <name type="scientific">Nonomuraea glycinis</name>
    <dbReference type="NCBI Taxonomy" id="2047744"/>
    <lineage>
        <taxon>Bacteria</taxon>
        <taxon>Bacillati</taxon>
        <taxon>Actinomycetota</taxon>
        <taxon>Actinomycetes</taxon>
        <taxon>Streptosporangiales</taxon>
        <taxon>Streptosporangiaceae</taxon>
        <taxon>Nonomuraea</taxon>
    </lineage>
</organism>
<dbReference type="InterPro" id="IPR000073">
    <property type="entry name" value="AB_hydrolase_1"/>
</dbReference>
<evidence type="ECO:0000313" key="2">
    <source>
        <dbReference type="EMBL" id="GGP16608.1"/>
    </source>
</evidence>
<sequence length="267" mass="28134">MSTTTHTVTRPSSTTPVELTVDEVGAAGHPFLLLHGGAGPASVLPFATYLAHNRPARALVPTNPGFNATPRPDDLADVRALAGLYVALLEQLDLRDVTVVGNSIGGWVAAEIALLASPRVSSIVIVNAVGLVVPDHPVADFFSLTLDQLTDLSYDDPSRFRLDPTGFSDAQKAVLATNRQAIAVYAGRNMTDPTLAARLAAVTVPTLVLWGQSDRVVDPGYGRAYAAAIPGSTYHPLSGTGHLPQLETPALALAPIWDFADKHATHR</sequence>
<reference evidence="2" key="1">
    <citation type="journal article" date="2014" name="Int. J. Syst. Evol. Microbiol.">
        <title>Complete genome sequence of Corynebacterium casei LMG S-19264T (=DSM 44701T), isolated from a smear-ripened cheese.</title>
        <authorList>
            <consortium name="US DOE Joint Genome Institute (JGI-PGF)"/>
            <person name="Walter F."/>
            <person name="Albersmeier A."/>
            <person name="Kalinowski J."/>
            <person name="Ruckert C."/>
        </authorList>
    </citation>
    <scope>NUCLEOTIDE SEQUENCE</scope>
    <source>
        <strain evidence="2">CGMCC 4.7430</strain>
    </source>
</reference>
<feature type="domain" description="AB hydrolase-1" evidence="1">
    <location>
        <begin position="31"/>
        <end position="253"/>
    </location>
</feature>
<gene>
    <name evidence="2" type="ORF">GCM10012278_81130</name>
</gene>
<dbReference type="GO" id="GO:0016787">
    <property type="term" value="F:hydrolase activity"/>
    <property type="evidence" value="ECO:0007669"/>
    <property type="project" value="UniProtKB-KW"/>
</dbReference>
<dbReference type="SUPFAM" id="SSF53474">
    <property type="entry name" value="alpha/beta-Hydrolases"/>
    <property type="match status" value="1"/>
</dbReference>
<dbReference type="InterPro" id="IPR029058">
    <property type="entry name" value="AB_hydrolase_fold"/>
</dbReference>
<dbReference type="InterPro" id="IPR050266">
    <property type="entry name" value="AB_hydrolase_sf"/>
</dbReference>
<dbReference type="RefSeq" id="WP_189144083.1">
    <property type="nucleotide sequence ID" value="NZ_BMNK01000021.1"/>
</dbReference>
<evidence type="ECO:0000259" key="1">
    <source>
        <dbReference type="Pfam" id="PF12697"/>
    </source>
</evidence>
<dbReference type="Proteomes" id="UP000660745">
    <property type="component" value="Unassembled WGS sequence"/>
</dbReference>
<protein>
    <submittedName>
        <fullName evidence="2">Alpha/beta hydrolase</fullName>
    </submittedName>
</protein>
<comment type="caution">
    <text evidence="2">The sequence shown here is derived from an EMBL/GenBank/DDBJ whole genome shotgun (WGS) entry which is preliminary data.</text>
</comment>
<evidence type="ECO:0000313" key="3">
    <source>
        <dbReference type="Proteomes" id="UP000660745"/>
    </source>
</evidence>
<dbReference type="AlphaFoldDB" id="A0A918AEP3"/>
<keyword evidence="3" id="KW-1185">Reference proteome</keyword>
<dbReference type="Gene3D" id="3.40.50.1820">
    <property type="entry name" value="alpha/beta hydrolase"/>
    <property type="match status" value="1"/>
</dbReference>
<dbReference type="Pfam" id="PF12697">
    <property type="entry name" value="Abhydrolase_6"/>
    <property type="match status" value="1"/>
</dbReference>